<dbReference type="GO" id="GO:0005886">
    <property type="term" value="C:plasma membrane"/>
    <property type="evidence" value="ECO:0007669"/>
    <property type="project" value="TreeGrafter"/>
</dbReference>
<proteinExistence type="predicted"/>
<accession>A0A5C7GFN6</accession>
<feature type="transmembrane region" description="Helical" evidence="7">
    <location>
        <begin position="465"/>
        <end position="484"/>
    </location>
</feature>
<dbReference type="GO" id="GO:0008324">
    <property type="term" value="F:monoatomic cation transmembrane transporter activity"/>
    <property type="evidence" value="ECO:0007669"/>
    <property type="project" value="InterPro"/>
</dbReference>
<sequence length="610" mass="66654">MLFILVITIGLFVWGKFTPDIVALISMISLYLTGILTAPETLSGFSNPTVIMIAALFIIGEGIAQTGWTAMAGKKFVEWAGKSVPKLLVIVSLGAGVLSGFVSNTGTVATLMPLTISSAWSIGTLPSKMLMPVAFGSNTGGLLTLTGTPPNIIASNALVESGFEGFSFFEFGLIGLPLLIIALLYFRYVGYKLLPNNKTNNKPVNIESTLHNWIEAYKVNNDYYRLRIRSLSPLINTEIKDWNFEEEFNVTIIRLKRRHPNRLKGFPKFEEFPDLETKLRYHDIITVKGDTEAINRIMIRFRLGLLPLEQESTDELKNNLINQEVGMTEVIVNPNSVLVGRKYKLAEYFKRFGLQLLAVSRNHQPLTEKEIRVKVGDAFLLRGTWDDIEGLKKQHENLVICGSPEGMAKNVESLNYKSYIAMGSLLLMIAFMVFKVVPGSMAALISAGIILLTGCVPMAKAYKGISWTSVVMIAAMIPMGIALQKTGTAQVIANGLVNYLGAIHPVMLLGGVFLLTTTFSQVINNSATAVLMAPIAILAAGSLNLSPEPFMIVVAISASTAFLTPIGTTTNAMVMTAGGYKFMNYLKVGAPLLVLFLIISLILVPIIWPF</sequence>
<feature type="transmembrane region" description="Helical" evidence="7">
    <location>
        <begin position="588"/>
        <end position="608"/>
    </location>
</feature>
<keyword evidence="5 7" id="KW-1133">Transmembrane helix</keyword>
<dbReference type="Gene3D" id="3.30.70.1450">
    <property type="entry name" value="Regulator of K+ conductance, C-terminal domain"/>
    <property type="match status" value="2"/>
</dbReference>
<dbReference type="InterPro" id="IPR051679">
    <property type="entry name" value="DASS-Related_Transporters"/>
</dbReference>
<evidence type="ECO:0000256" key="3">
    <source>
        <dbReference type="ARBA" id="ARBA00022692"/>
    </source>
</evidence>
<dbReference type="Pfam" id="PF02080">
    <property type="entry name" value="TrkA_C"/>
    <property type="match status" value="2"/>
</dbReference>
<dbReference type="Proteomes" id="UP000321080">
    <property type="component" value="Unassembled WGS sequence"/>
</dbReference>
<dbReference type="SUPFAM" id="SSF116726">
    <property type="entry name" value="TrkA C-terminal domain-like"/>
    <property type="match status" value="2"/>
</dbReference>
<evidence type="ECO:0000256" key="7">
    <source>
        <dbReference type="SAM" id="Phobius"/>
    </source>
</evidence>
<dbReference type="Pfam" id="PF03600">
    <property type="entry name" value="CitMHS"/>
    <property type="match status" value="1"/>
</dbReference>
<comment type="caution">
    <text evidence="9">The sequence shown here is derived from an EMBL/GenBank/DDBJ whole genome shotgun (WGS) entry which is preliminary data.</text>
</comment>
<dbReference type="PANTHER" id="PTHR43652">
    <property type="entry name" value="BASIC AMINO ACID ANTIPORTER YFCC-RELATED"/>
    <property type="match status" value="1"/>
</dbReference>
<dbReference type="InterPro" id="IPR006037">
    <property type="entry name" value="RCK_C"/>
</dbReference>
<feature type="transmembrane region" description="Helical" evidence="7">
    <location>
        <begin position="50"/>
        <end position="72"/>
    </location>
</feature>
<feature type="transmembrane region" description="Helical" evidence="7">
    <location>
        <begin position="549"/>
        <end position="567"/>
    </location>
</feature>
<dbReference type="PROSITE" id="PS01271">
    <property type="entry name" value="NA_SULFATE"/>
    <property type="match status" value="1"/>
</dbReference>
<dbReference type="EMBL" id="VRKQ01000016">
    <property type="protein sequence ID" value="TXG35800.1"/>
    <property type="molecule type" value="Genomic_DNA"/>
</dbReference>
<feature type="transmembrane region" description="Helical" evidence="7">
    <location>
        <begin position="166"/>
        <end position="186"/>
    </location>
</feature>
<feature type="transmembrane region" description="Helical" evidence="7">
    <location>
        <begin position="416"/>
        <end position="434"/>
    </location>
</feature>
<keyword evidence="3 7" id="KW-0812">Transmembrane</keyword>
<feature type="transmembrane region" description="Helical" evidence="7">
    <location>
        <begin position="522"/>
        <end position="543"/>
    </location>
</feature>
<comment type="subcellular location">
    <subcellularLocation>
        <location evidence="1">Membrane</location>
        <topology evidence="1">Multi-pass membrane protein</topology>
    </subcellularLocation>
</comment>
<gene>
    <name evidence="9" type="ORF">FUA22_14675</name>
</gene>
<reference evidence="9 10" key="1">
    <citation type="submission" date="2019-08" db="EMBL/GenBank/DDBJ databases">
        <title>Seonamhaeicola sediminis sp. nov., isolated from marine sediment.</title>
        <authorList>
            <person name="Cao W.R."/>
        </authorList>
    </citation>
    <scope>NUCLEOTIDE SEQUENCE [LARGE SCALE GENOMIC DNA]</scope>
    <source>
        <strain evidence="9 10">1505</strain>
    </source>
</reference>
<evidence type="ECO:0000256" key="5">
    <source>
        <dbReference type="ARBA" id="ARBA00022989"/>
    </source>
</evidence>
<dbReference type="OrthoDB" id="9765532at2"/>
<evidence type="ECO:0000256" key="2">
    <source>
        <dbReference type="ARBA" id="ARBA00022448"/>
    </source>
</evidence>
<feature type="transmembrane region" description="Helical" evidence="7">
    <location>
        <begin position="84"/>
        <end position="102"/>
    </location>
</feature>
<feature type="transmembrane region" description="Helical" evidence="7">
    <location>
        <begin position="496"/>
        <end position="515"/>
    </location>
</feature>
<dbReference type="InterPro" id="IPR036721">
    <property type="entry name" value="RCK_C_sf"/>
</dbReference>
<dbReference type="InterPro" id="IPR004680">
    <property type="entry name" value="Cit_transptr-like_dom"/>
</dbReference>
<evidence type="ECO:0000256" key="1">
    <source>
        <dbReference type="ARBA" id="ARBA00004141"/>
    </source>
</evidence>
<dbReference type="AlphaFoldDB" id="A0A5C7GFN6"/>
<organism evidence="9 10">
    <name type="scientific">Seonamhaeicola maritimus</name>
    <dbReference type="NCBI Taxonomy" id="2591822"/>
    <lineage>
        <taxon>Bacteria</taxon>
        <taxon>Pseudomonadati</taxon>
        <taxon>Bacteroidota</taxon>
        <taxon>Flavobacteriia</taxon>
        <taxon>Flavobacteriales</taxon>
        <taxon>Flavobacteriaceae</taxon>
    </lineage>
</organism>
<evidence type="ECO:0000259" key="8">
    <source>
        <dbReference type="PROSITE" id="PS51202"/>
    </source>
</evidence>
<feature type="transmembrane region" description="Helical" evidence="7">
    <location>
        <begin position="440"/>
        <end position="458"/>
    </location>
</feature>
<dbReference type="PANTHER" id="PTHR43652:SF1">
    <property type="entry name" value="RESPONSE REGULATOR"/>
    <property type="match status" value="1"/>
</dbReference>
<evidence type="ECO:0000313" key="10">
    <source>
        <dbReference type="Proteomes" id="UP000321080"/>
    </source>
</evidence>
<keyword evidence="2" id="KW-0813">Transport</keyword>
<evidence type="ECO:0000313" key="9">
    <source>
        <dbReference type="EMBL" id="TXG35800.1"/>
    </source>
</evidence>
<keyword evidence="6 7" id="KW-0472">Membrane</keyword>
<evidence type="ECO:0000256" key="6">
    <source>
        <dbReference type="ARBA" id="ARBA00023136"/>
    </source>
</evidence>
<keyword evidence="4" id="KW-0677">Repeat</keyword>
<evidence type="ECO:0000256" key="4">
    <source>
        <dbReference type="ARBA" id="ARBA00022737"/>
    </source>
</evidence>
<dbReference type="PROSITE" id="PS51202">
    <property type="entry name" value="RCK_C"/>
    <property type="match status" value="1"/>
</dbReference>
<protein>
    <submittedName>
        <fullName evidence="9">SLC13 family permease</fullName>
    </submittedName>
</protein>
<dbReference type="InterPro" id="IPR031312">
    <property type="entry name" value="Na/sul_symport_CS"/>
</dbReference>
<feature type="domain" description="RCK C-terminal" evidence="8">
    <location>
        <begin position="315"/>
        <end position="397"/>
    </location>
</feature>
<dbReference type="GO" id="GO:0006813">
    <property type="term" value="P:potassium ion transport"/>
    <property type="evidence" value="ECO:0007669"/>
    <property type="project" value="InterPro"/>
</dbReference>
<keyword evidence="10" id="KW-1185">Reference proteome</keyword>
<name>A0A5C7GFN6_9FLAO</name>